<gene>
    <name evidence="2" type="ORF">HME9304_01231</name>
</gene>
<feature type="domain" description="SnoaL-like" evidence="1">
    <location>
        <begin position="1"/>
        <end position="118"/>
    </location>
</feature>
<accession>A0A2Z4LQR5</accession>
<dbReference type="Pfam" id="PF20409">
    <property type="entry name" value="SnoaL_5"/>
    <property type="match status" value="1"/>
</dbReference>
<dbReference type="EMBL" id="CP030104">
    <property type="protein sequence ID" value="AWX44231.1"/>
    <property type="molecule type" value="Genomic_DNA"/>
</dbReference>
<dbReference type="SUPFAM" id="SSF54427">
    <property type="entry name" value="NTF2-like"/>
    <property type="match status" value="1"/>
</dbReference>
<dbReference type="Proteomes" id="UP000248536">
    <property type="component" value="Chromosome"/>
</dbReference>
<dbReference type="AlphaFoldDB" id="A0A2Z4LQR5"/>
<evidence type="ECO:0000259" key="1">
    <source>
        <dbReference type="Pfam" id="PF20409"/>
    </source>
</evidence>
<organism evidence="2 3">
    <name type="scientific">Flagellimonas maritima</name>
    <dbReference type="NCBI Taxonomy" id="1383885"/>
    <lineage>
        <taxon>Bacteria</taxon>
        <taxon>Pseudomonadati</taxon>
        <taxon>Bacteroidota</taxon>
        <taxon>Flavobacteriia</taxon>
        <taxon>Flavobacteriales</taxon>
        <taxon>Flavobacteriaceae</taxon>
        <taxon>Flagellimonas</taxon>
    </lineage>
</organism>
<evidence type="ECO:0000313" key="3">
    <source>
        <dbReference type="Proteomes" id="UP000248536"/>
    </source>
</evidence>
<dbReference type="RefSeq" id="WP_112379744.1">
    <property type="nucleotide sequence ID" value="NZ_CP030104.1"/>
</dbReference>
<dbReference type="OrthoDB" id="336094at2"/>
<evidence type="ECO:0000313" key="2">
    <source>
        <dbReference type="EMBL" id="AWX44231.1"/>
    </source>
</evidence>
<name>A0A2Z4LQR5_9FLAO</name>
<dbReference type="InterPro" id="IPR032710">
    <property type="entry name" value="NTF2-like_dom_sf"/>
</dbReference>
<dbReference type="KEGG" id="spon:HME9304_01231"/>
<protein>
    <recommendedName>
        <fullName evidence="1">SnoaL-like domain-containing protein</fullName>
    </recommendedName>
</protein>
<dbReference type="InterPro" id="IPR046860">
    <property type="entry name" value="SnoaL_5"/>
</dbReference>
<proteinExistence type="predicted"/>
<keyword evidence="3" id="KW-1185">Reference proteome</keyword>
<sequence length="118" mass="13459">MTTQLIAEKLTSLLREGKFEEIYDTLFDQEKVKHVEPQSPHFPDVTGVNALKEKDSVMAGNIAEVHSMEIGDAITSKDFIALPYKMSFKMKDGNKAELDELIVYQVENGKIILEQFFY</sequence>
<dbReference type="Gene3D" id="3.10.450.50">
    <property type="match status" value="1"/>
</dbReference>
<reference evidence="2 3" key="1">
    <citation type="submission" date="2018-06" db="EMBL/GenBank/DDBJ databases">
        <title>Spongiibacterium sp. HME9304 Genome sequencing and assembly.</title>
        <authorList>
            <person name="Kang H."/>
            <person name="Kim H."/>
            <person name="Joh K."/>
        </authorList>
    </citation>
    <scope>NUCLEOTIDE SEQUENCE [LARGE SCALE GENOMIC DNA]</scope>
    <source>
        <strain evidence="2 3">HME9304</strain>
    </source>
</reference>